<evidence type="ECO:0000313" key="3">
    <source>
        <dbReference type="Proteomes" id="UP000241462"/>
    </source>
</evidence>
<evidence type="ECO:0000313" key="2">
    <source>
        <dbReference type="EMBL" id="PSR78478.1"/>
    </source>
</evidence>
<dbReference type="InterPro" id="IPR010730">
    <property type="entry name" value="HET"/>
</dbReference>
<evidence type="ECO:0000259" key="1">
    <source>
        <dbReference type="Pfam" id="PF06985"/>
    </source>
</evidence>
<dbReference type="EMBL" id="KZ678605">
    <property type="protein sequence ID" value="PSR78478.1"/>
    <property type="molecule type" value="Genomic_DNA"/>
</dbReference>
<dbReference type="PANTHER" id="PTHR33112:SF16">
    <property type="entry name" value="HETEROKARYON INCOMPATIBILITY DOMAIN-CONTAINING PROTEIN"/>
    <property type="match status" value="1"/>
</dbReference>
<dbReference type="PANTHER" id="PTHR33112">
    <property type="entry name" value="DOMAIN PROTEIN, PUTATIVE-RELATED"/>
    <property type="match status" value="1"/>
</dbReference>
<dbReference type="Proteomes" id="UP000241462">
    <property type="component" value="Unassembled WGS sequence"/>
</dbReference>
<proteinExistence type="predicted"/>
<feature type="domain" description="Heterokaryon incompatibility" evidence="1">
    <location>
        <begin position="32"/>
        <end position="136"/>
    </location>
</feature>
<protein>
    <submittedName>
        <fullName evidence="2">Heterokaryon incompatibility protein-domain-containing protein</fullName>
    </submittedName>
</protein>
<dbReference type="Pfam" id="PF06985">
    <property type="entry name" value="HET"/>
    <property type="match status" value="1"/>
</dbReference>
<feature type="non-terminal residue" evidence="2">
    <location>
        <position position="299"/>
    </location>
</feature>
<name>A0A2T2ZWL7_9PEZI</name>
<dbReference type="STRING" id="2025994.A0A2T2ZWL7"/>
<accession>A0A2T2ZWL7</accession>
<dbReference type="InParanoid" id="A0A2T2ZWL7"/>
<organism evidence="2 3">
    <name type="scientific">Coniella lustricola</name>
    <dbReference type="NCBI Taxonomy" id="2025994"/>
    <lineage>
        <taxon>Eukaryota</taxon>
        <taxon>Fungi</taxon>
        <taxon>Dikarya</taxon>
        <taxon>Ascomycota</taxon>
        <taxon>Pezizomycotina</taxon>
        <taxon>Sordariomycetes</taxon>
        <taxon>Sordariomycetidae</taxon>
        <taxon>Diaporthales</taxon>
        <taxon>Schizoparmaceae</taxon>
        <taxon>Coniella</taxon>
    </lineage>
</organism>
<dbReference type="OrthoDB" id="5125733at2759"/>
<feature type="non-terminal residue" evidence="2">
    <location>
        <position position="1"/>
    </location>
</feature>
<gene>
    <name evidence="2" type="ORF">BD289DRAFT_347140</name>
</gene>
<reference evidence="2 3" key="1">
    <citation type="journal article" date="2018" name="Mycol. Prog.">
        <title>Coniella lustricola, a new species from submerged detritus.</title>
        <authorList>
            <person name="Raudabaugh D.B."/>
            <person name="Iturriaga T."/>
            <person name="Carver A."/>
            <person name="Mondo S."/>
            <person name="Pangilinan J."/>
            <person name="Lipzen A."/>
            <person name="He G."/>
            <person name="Amirebrahimi M."/>
            <person name="Grigoriev I.V."/>
            <person name="Miller A.N."/>
        </authorList>
    </citation>
    <scope>NUCLEOTIDE SEQUENCE [LARGE SCALE GENOMIC DNA]</scope>
    <source>
        <strain evidence="2 3">B22-T-1</strain>
    </source>
</reference>
<sequence length="299" mass="34341">PKRLLYVGKGPGRVQLRLASYLTSNVKDRIKYAALSHCWGAEDTVLKTCKANLDNHLAGFSDALLPPTFLDAVVMTRELGLRYLWIDSLCIVQDDSADFEQECARMNIVYKNAVITFSASDAHDCIEGLFAPRTLQLVPLVWSPLQKRAWVLQEREFSPRIVHYTKRCLMWECRLTVASEYKTRQEQKDASNTRHYKSLRNYNWYQMIEQYSDRELTVPEDRLPAIAGLAAEWQQRNPGEEYLAGLWKSDIIHGLLWLTMGSAHKGVNTAKTVDSWPPPSKYKGVPSWSWASYDGQVYF</sequence>
<keyword evidence="3" id="KW-1185">Reference proteome</keyword>
<dbReference type="AlphaFoldDB" id="A0A2T2ZWL7"/>